<dbReference type="KEGG" id="tpla:ElP_72530"/>
<dbReference type="Proteomes" id="UP000317835">
    <property type="component" value="Plasmid pElP_1"/>
</dbReference>
<keyword evidence="3" id="KW-1185">Reference proteome</keyword>
<accession>A0A518HEL1</accession>
<dbReference type="GO" id="GO:0007165">
    <property type="term" value="P:signal transduction"/>
    <property type="evidence" value="ECO:0007669"/>
    <property type="project" value="InterPro"/>
</dbReference>
<sequence length="311" mass="34257">MIHPVLSGLLSEVCLVNSALEGARLGWTNLSFADLGGANLRRTSLNGANLRSAFLWNAKLNWSDLAGANLAGAVLTGADLSNSVCLSTILVALDLSETKGLELVTHQAPSMIGTDTLIRSRGIIPAIFLRGCGLPDAWIANLPTLIGAIEPNQFYSCFISYSTADEEFASRLHNDLQAAGIRCWKWDHDARTGRSLWGEIDQAIRVHDKLVLIASQSSLKSPAVNREIERAIIQEDEKARAKRGRRKIDADVLFPVTLDDFIFKKWQHERRVDVTKKVIADARGWDLDAAIYAKVREKLLRDLKTGDTATE</sequence>
<evidence type="ECO:0000313" key="2">
    <source>
        <dbReference type="EMBL" id="QDV39289.1"/>
    </source>
</evidence>
<evidence type="ECO:0000259" key="1">
    <source>
        <dbReference type="PROSITE" id="PS50104"/>
    </source>
</evidence>
<evidence type="ECO:0000313" key="3">
    <source>
        <dbReference type="Proteomes" id="UP000317835"/>
    </source>
</evidence>
<dbReference type="InterPro" id="IPR000157">
    <property type="entry name" value="TIR_dom"/>
</dbReference>
<gene>
    <name evidence="2" type="ORF">ElP_72530</name>
</gene>
<protein>
    <submittedName>
        <fullName evidence="2">Pentapeptide repeats (8 copies)</fullName>
    </submittedName>
</protein>
<organism evidence="2 3">
    <name type="scientific">Tautonia plasticadhaerens</name>
    <dbReference type="NCBI Taxonomy" id="2527974"/>
    <lineage>
        <taxon>Bacteria</taxon>
        <taxon>Pseudomonadati</taxon>
        <taxon>Planctomycetota</taxon>
        <taxon>Planctomycetia</taxon>
        <taxon>Isosphaerales</taxon>
        <taxon>Isosphaeraceae</taxon>
        <taxon>Tautonia</taxon>
    </lineage>
</organism>
<feature type="domain" description="TIR" evidence="1">
    <location>
        <begin position="153"/>
        <end position="299"/>
    </location>
</feature>
<dbReference type="Gene3D" id="2.160.20.80">
    <property type="entry name" value="E3 ubiquitin-protein ligase SopA"/>
    <property type="match status" value="1"/>
</dbReference>
<dbReference type="SUPFAM" id="SSF52200">
    <property type="entry name" value="Toll/Interleukin receptor TIR domain"/>
    <property type="match status" value="1"/>
</dbReference>
<dbReference type="Pfam" id="PF00805">
    <property type="entry name" value="Pentapeptide"/>
    <property type="match status" value="1"/>
</dbReference>
<proteinExistence type="predicted"/>
<dbReference type="AlphaFoldDB" id="A0A518HEL1"/>
<keyword evidence="2" id="KW-0614">Plasmid</keyword>
<dbReference type="SUPFAM" id="SSF141571">
    <property type="entry name" value="Pentapeptide repeat-like"/>
    <property type="match status" value="1"/>
</dbReference>
<name>A0A518HEL1_9BACT</name>
<dbReference type="Pfam" id="PF13676">
    <property type="entry name" value="TIR_2"/>
    <property type="match status" value="1"/>
</dbReference>
<reference evidence="2 3" key="1">
    <citation type="submission" date="2019-02" db="EMBL/GenBank/DDBJ databases">
        <title>Deep-cultivation of Planctomycetes and their phenomic and genomic characterization uncovers novel biology.</title>
        <authorList>
            <person name="Wiegand S."/>
            <person name="Jogler M."/>
            <person name="Boedeker C."/>
            <person name="Pinto D."/>
            <person name="Vollmers J."/>
            <person name="Rivas-Marin E."/>
            <person name="Kohn T."/>
            <person name="Peeters S.H."/>
            <person name="Heuer A."/>
            <person name="Rast P."/>
            <person name="Oberbeckmann S."/>
            <person name="Bunk B."/>
            <person name="Jeske O."/>
            <person name="Meyerdierks A."/>
            <person name="Storesund J.E."/>
            <person name="Kallscheuer N."/>
            <person name="Luecker S."/>
            <person name="Lage O.M."/>
            <person name="Pohl T."/>
            <person name="Merkel B.J."/>
            <person name="Hornburger P."/>
            <person name="Mueller R.-W."/>
            <person name="Bruemmer F."/>
            <person name="Labrenz M."/>
            <person name="Spormann A.M."/>
            <person name="Op den Camp H."/>
            <person name="Overmann J."/>
            <person name="Amann R."/>
            <person name="Jetten M.S.M."/>
            <person name="Mascher T."/>
            <person name="Medema M.H."/>
            <person name="Devos D.P."/>
            <person name="Kaster A.-K."/>
            <person name="Ovreas L."/>
            <person name="Rohde M."/>
            <person name="Galperin M.Y."/>
            <person name="Jogler C."/>
        </authorList>
    </citation>
    <scope>NUCLEOTIDE SEQUENCE [LARGE SCALE GENOMIC DNA]</scope>
    <source>
        <strain evidence="2 3">ElP</strain>
        <plasmid evidence="3">pelp_1</plasmid>
    </source>
</reference>
<dbReference type="PANTHER" id="PTHR14136:SF17">
    <property type="entry name" value="BTB_POZ DOMAIN-CONTAINING PROTEIN KCTD9"/>
    <property type="match status" value="1"/>
</dbReference>
<dbReference type="InterPro" id="IPR001646">
    <property type="entry name" value="5peptide_repeat"/>
</dbReference>
<geneLocation type="plasmid" evidence="3">
    <name>pelp_1</name>
</geneLocation>
<dbReference type="InterPro" id="IPR035897">
    <property type="entry name" value="Toll_tir_struct_dom_sf"/>
</dbReference>
<dbReference type="EMBL" id="CP036427">
    <property type="protein sequence ID" value="QDV39289.1"/>
    <property type="molecule type" value="Genomic_DNA"/>
</dbReference>
<dbReference type="InterPro" id="IPR051082">
    <property type="entry name" value="Pentapeptide-BTB/POZ_domain"/>
</dbReference>
<dbReference type="PANTHER" id="PTHR14136">
    <property type="entry name" value="BTB_POZ DOMAIN-CONTAINING PROTEIN KCTD9"/>
    <property type="match status" value="1"/>
</dbReference>
<dbReference type="PROSITE" id="PS50104">
    <property type="entry name" value="TIR"/>
    <property type="match status" value="1"/>
</dbReference>
<dbReference type="Gene3D" id="3.40.50.10140">
    <property type="entry name" value="Toll/interleukin-1 receptor homology (TIR) domain"/>
    <property type="match status" value="1"/>
</dbReference>